<evidence type="ECO:0000256" key="3">
    <source>
        <dbReference type="ARBA" id="ARBA00022723"/>
    </source>
</evidence>
<dbReference type="VEuPathDB" id="VectorBase:ACON2_032806"/>
<dbReference type="NCBIfam" id="TIGR00121">
    <property type="entry name" value="birA_ligase"/>
    <property type="match status" value="1"/>
</dbReference>
<dbReference type="Proteomes" id="UP000075882">
    <property type="component" value="Unassembled WGS sequence"/>
</dbReference>
<dbReference type="GO" id="GO:0005737">
    <property type="term" value="C:cytoplasm"/>
    <property type="evidence" value="ECO:0007669"/>
    <property type="project" value="TreeGrafter"/>
</dbReference>
<feature type="compositionally biased region" description="Low complexity" evidence="7">
    <location>
        <begin position="1252"/>
        <end position="1262"/>
    </location>
</feature>
<evidence type="ECO:0000313" key="9">
    <source>
        <dbReference type="EnsemblMetazoa" id="ACOM034191-PA.1"/>
    </source>
</evidence>
<evidence type="ECO:0000256" key="4">
    <source>
        <dbReference type="ARBA" id="ARBA00022833"/>
    </source>
</evidence>
<dbReference type="SMART" id="SM00132">
    <property type="entry name" value="LIM"/>
    <property type="match status" value="1"/>
</dbReference>
<feature type="region of interest" description="Disordered" evidence="7">
    <location>
        <begin position="552"/>
        <end position="579"/>
    </location>
</feature>
<feature type="compositionally biased region" description="Basic and acidic residues" evidence="7">
    <location>
        <begin position="1318"/>
        <end position="1329"/>
    </location>
</feature>
<dbReference type="GO" id="GO:0046872">
    <property type="term" value="F:metal ion binding"/>
    <property type="evidence" value="ECO:0007669"/>
    <property type="project" value="UniProtKB-KW"/>
</dbReference>
<feature type="region of interest" description="Disordered" evidence="7">
    <location>
        <begin position="910"/>
        <end position="962"/>
    </location>
</feature>
<organism evidence="9">
    <name type="scientific">Anopheles coluzzii</name>
    <name type="common">African malaria mosquito</name>
    <dbReference type="NCBI Taxonomy" id="1518534"/>
    <lineage>
        <taxon>Eukaryota</taxon>
        <taxon>Metazoa</taxon>
        <taxon>Ecdysozoa</taxon>
        <taxon>Arthropoda</taxon>
        <taxon>Hexapoda</taxon>
        <taxon>Insecta</taxon>
        <taxon>Pterygota</taxon>
        <taxon>Neoptera</taxon>
        <taxon>Endopterygota</taxon>
        <taxon>Diptera</taxon>
        <taxon>Nematocera</taxon>
        <taxon>Culicoidea</taxon>
        <taxon>Culicidae</taxon>
        <taxon>Anophelinae</taxon>
        <taxon>Anopheles</taxon>
    </lineage>
</organism>
<feature type="region of interest" description="Disordered" evidence="7">
    <location>
        <begin position="1376"/>
        <end position="1433"/>
    </location>
</feature>
<accession>A0A8W7PM24</accession>
<dbReference type="PROSITE" id="PS50023">
    <property type="entry name" value="LIM_DOMAIN_2"/>
    <property type="match status" value="1"/>
</dbReference>
<dbReference type="CDD" id="cd08368">
    <property type="entry name" value="LIM"/>
    <property type="match status" value="1"/>
</dbReference>
<feature type="compositionally biased region" description="Low complexity" evidence="7">
    <location>
        <begin position="932"/>
        <end position="943"/>
    </location>
</feature>
<feature type="domain" description="LIM zinc-binding" evidence="8">
    <location>
        <begin position="970"/>
        <end position="1045"/>
    </location>
</feature>
<feature type="region of interest" description="Disordered" evidence="7">
    <location>
        <begin position="143"/>
        <end position="175"/>
    </location>
</feature>
<feature type="compositionally biased region" description="Low complexity" evidence="7">
    <location>
        <begin position="218"/>
        <end position="231"/>
    </location>
</feature>
<name>A0A8W7PM24_ANOCL</name>
<dbReference type="EnsemblMetazoa" id="ACOM034191-RA">
    <property type="protein sequence ID" value="ACOM034191-PA.1"/>
    <property type="gene ID" value="ACOM034191"/>
</dbReference>
<sequence length="2016" mass="220650">MAATSSNNSSSNSISPTNNNNNNNNNVHIETDEFIKKSRVTRAAPPKPAYDPLQFVQIKPAKLYDPSKANNKPSTERKQQEVKPPREVEDAEEWQCNLDNWKSSRRKRVEHIIDKITEAKKIEQEEVCRARKKSKTFSEMLENSCCSSKHADGDSKAADEELDEHGSAREVPEMNEFSLAIENYKSKFPMTQSTSTSTTNGSSRVSGVLGSSIVTTATTSSSVVSSIESTSNDNYESNNSAGEESDVAEVERVTQKLQSTGLLVEATRREERRSTPLVTVQPMESRMQLQQEQEQEEQEEKQAKEQEQCQEERPKVNVIERRRLFEQLQQMAHTTTPAVADTTPSGVAKLTPPATFAGGQQERPLEETGGDGDSGTSTSEWLAAGIASIRERRAIFERYQSNEMIAEEHDQQSQQQPLLVGGRSRSSSTTATTVVVKSRSESNVGFVNGSTGRFELALNQLKRNGGGSSDCCEDSGIQSTTDLSRSSVVSQADENDPPSLSLLSPDEMMLMAGKSPARSTTLDSASEFSDTDCSNGQLLDNALDVAFEEMDSELNESGTVEGALSQREHEPSVAQPAETDIVPLSVIPLATDYMPASEEHQQQLVLMALPQSSLTPPKEKPPPPPVEEEPTEQELLQSLTTRVSVERELLQIEQEELQRRREKQIRSLQNVNSYASYDAPFLDEVVNSGYEMGSLHRESMPNLSNVAASSSHPSSLSSYGEEFSANSAASFDGSCWPPAVDHHRGPTGHPGAALFDKRPAVAPRPAMNGSLPPGAAVGGYHGGGGGGQRVSNSMFEQHPKDNKQNTHPSAMVVNRGQGGSSSSSSGGGGGGGGTNHMPYGQHWLVQEAEQRRIEQHQKSSTNNAKRPLPKFVIDAITQRVQKLNAASPENSDRSNLSEDSDLAMINSMKNHHHHHASMPPPPSSHHHHAHLPHQQQQQQQQQPPALPALPPPQQKYSNTSDKVLSVSGKKECSHCRIELGKGAAMAIESLGLFYHIECFKCCVCHVKLGDGTNGDDGVTELDSPDASAGANVSSCVWYLPDQRGCLVYPVRRITLADWYTIPEIAAPVLVPGPQPISDELVQLIVTLEAPERSSNQNPIGVKEQGEEDSVMLSRFGRVLAWRNRRSRSLDLLLETDATRTFQLIVATFGSGRFGLDGGRLKLVQLESVETLGESMPLHEPDDALLKAQERNLGTDAWLTDLLTVAERIENERCSTNYSGVGIQPDIIASNDIKISLELLDGTVVSSQSRADLLSSGSNSRNRSQLDLTDGLMSTNGPNHSCPSEEPEPDGTVSRSTTDELIGETEQKASSPCPTAVAKGDEEEKKHDAVAEPPMTVVEDVVANAKELKPTTPPIVEPSEPEAKDAVISNGTVKHHPVREPLQPAKSNPPLPVPASPSTAKPNEPIAVPAKPKPTRSLRKSSFPSSRLRLGTDQSGVVTKPPNILVHSDSSSTMEYVIATLNNLLEPNTYTIYPITAGQAIAASWLQSTVLIIVAGSLDMEVRKILLDYFLHGGTVFSLCSDLLDIILPDSKTAEIRERELVSFSYRKWKQIKMLHHIFCYQLSPAKKQFSLESEETSTLLPVSYVDVSDRQGKPHSLAVEILAQEETWNTPSILEAHNRKTGGRAIFSQIHLELDPSQFQSNIDGADNSLHSSNQLRYEILSDLLGSRIGLKLKEKDGGSADEQSIVYKNAYFLGKHEAKVQMLESLKSTMSRPNVIQMSELALQFCGKSDAAPNPATDSHLPVMIFHCPEDFSTVEYFENLTTSKIGRIGIYAPIMTSSMQIVSNLTLTHGFMVIARYQTKGKGRNNNQWLSPPGCAMFSLQLHIPMSSMLGQRLPIVQHLVAIAVKLDLGLKWPNDIYAYGASKLGGSIFNTQVDSIEAIVNLGVGFNLSNSKPTLCLNDVIAQYNAKHSTTLPALSYEKTFALIFNKLEQLYDRVQRDGIEVLQHEYYRYWLHQDAEISMVGTEGESLQGTIVGIDEYGFLLVKKQPSGETVSVHPDGNSFDMMQGLIVPKFN</sequence>
<feature type="compositionally biased region" description="Gly residues" evidence="7">
    <location>
        <begin position="776"/>
        <end position="788"/>
    </location>
</feature>
<protein>
    <recommendedName>
        <fullName evidence="8">LIM zinc-binding domain-containing protein</fullName>
    </recommendedName>
</protein>
<dbReference type="InterPro" id="IPR004143">
    <property type="entry name" value="BPL_LPL_catalytic"/>
</dbReference>
<feature type="compositionally biased region" description="Basic and acidic residues" evidence="7">
    <location>
        <begin position="74"/>
        <end position="88"/>
    </location>
</feature>
<keyword evidence="2" id="KW-0436">Ligase</keyword>
<feature type="region of interest" description="Disordered" evidence="7">
    <location>
        <begin position="762"/>
        <end position="839"/>
    </location>
</feature>
<feature type="region of interest" description="Disordered" evidence="7">
    <location>
        <begin position="1"/>
        <end position="93"/>
    </location>
</feature>
<dbReference type="GO" id="GO:0004077">
    <property type="term" value="F:biotin--[biotin carboxyl-carrier protein] ligase activity"/>
    <property type="evidence" value="ECO:0007669"/>
    <property type="project" value="InterPro"/>
</dbReference>
<feature type="compositionally biased region" description="Polar residues" evidence="7">
    <location>
        <begin position="232"/>
        <end position="242"/>
    </location>
</feature>
<dbReference type="VEuPathDB" id="VectorBase:ACON2_033709"/>
<dbReference type="PROSITE" id="PS00478">
    <property type="entry name" value="LIM_DOMAIN_1"/>
    <property type="match status" value="1"/>
</dbReference>
<feature type="compositionally biased region" description="Basic and acidic residues" evidence="7">
    <location>
        <begin position="300"/>
        <end position="314"/>
    </location>
</feature>
<keyword evidence="5 6" id="KW-0440">LIM domain</keyword>
<dbReference type="InterPro" id="IPR001781">
    <property type="entry name" value="Znf_LIM"/>
</dbReference>
<dbReference type="PANTHER" id="PTHR12835">
    <property type="entry name" value="BIOTIN PROTEIN LIGASE"/>
    <property type="match status" value="1"/>
</dbReference>
<evidence type="ECO:0000256" key="1">
    <source>
        <dbReference type="ARBA" id="ARBA00009934"/>
    </source>
</evidence>
<feature type="compositionally biased region" description="Polar residues" evidence="7">
    <location>
        <begin position="477"/>
        <end position="492"/>
    </location>
</feature>
<evidence type="ECO:0000259" key="8">
    <source>
        <dbReference type="PROSITE" id="PS50023"/>
    </source>
</evidence>
<dbReference type="InterPro" id="IPR031865">
    <property type="entry name" value="DUF4757"/>
</dbReference>
<feature type="compositionally biased region" description="Pro residues" evidence="7">
    <location>
        <begin position="944"/>
        <end position="953"/>
    </location>
</feature>
<evidence type="ECO:0000256" key="5">
    <source>
        <dbReference type="ARBA" id="ARBA00023038"/>
    </source>
</evidence>
<dbReference type="SUPFAM" id="SSF55681">
    <property type="entry name" value="Class II aaRS and biotin synthetases"/>
    <property type="match status" value="1"/>
</dbReference>
<feature type="compositionally biased region" description="Low complexity" evidence="7">
    <location>
        <begin position="1"/>
        <end position="26"/>
    </location>
</feature>
<evidence type="ECO:0000256" key="7">
    <source>
        <dbReference type="SAM" id="MobiDB-lite"/>
    </source>
</evidence>
<dbReference type="Pfam" id="PF02237">
    <property type="entry name" value="BPL_C"/>
    <property type="match status" value="1"/>
</dbReference>
<feature type="compositionally biased region" description="Gly residues" evidence="7">
    <location>
        <begin position="825"/>
        <end position="834"/>
    </location>
</feature>
<dbReference type="Pfam" id="PF15949">
    <property type="entry name" value="DUF4757"/>
    <property type="match status" value="1"/>
</dbReference>
<keyword evidence="4 6" id="KW-0862">Zinc</keyword>
<feature type="compositionally biased region" description="Basic and acidic residues" evidence="7">
    <location>
        <begin position="149"/>
        <end position="172"/>
    </location>
</feature>
<feature type="region of interest" description="Disordered" evidence="7">
    <location>
        <begin position="406"/>
        <end position="430"/>
    </location>
</feature>
<dbReference type="InterPro" id="IPR045864">
    <property type="entry name" value="aa-tRNA-synth_II/BPL/LPL"/>
</dbReference>
<comment type="similarity">
    <text evidence="1">Belongs to the biotin--protein ligase family.</text>
</comment>
<dbReference type="InterPro" id="IPR004408">
    <property type="entry name" value="Biotin_CoA_COase_ligase"/>
</dbReference>
<feature type="region of interest" description="Disordered" evidence="7">
    <location>
        <begin position="612"/>
        <end position="632"/>
    </location>
</feature>
<evidence type="ECO:0000256" key="6">
    <source>
        <dbReference type="PROSITE-ProRule" id="PRU00125"/>
    </source>
</evidence>
<reference evidence="9" key="1">
    <citation type="submission" date="2022-08" db="UniProtKB">
        <authorList>
            <consortium name="EnsemblMetazoa"/>
        </authorList>
    </citation>
    <scope>IDENTIFICATION</scope>
</reference>
<dbReference type="InterPro" id="IPR003142">
    <property type="entry name" value="BPL_C"/>
</dbReference>
<feature type="region of interest" description="Disordered" evidence="7">
    <location>
        <begin position="850"/>
        <end position="869"/>
    </location>
</feature>
<feature type="region of interest" description="Disordered" evidence="7">
    <location>
        <begin position="352"/>
        <end position="378"/>
    </location>
</feature>
<dbReference type="Gene3D" id="2.10.110.10">
    <property type="entry name" value="Cysteine Rich Protein"/>
    <property type="match status" value="1"/>
</dbReference>
<proteinExistence type="inferred from homology"/>
<feature type="region of interest" description="Disordered" evidence="7">
    <location>
        <begin position="1251"/>
        <end position="1329"/>
    </location>
</feature>
<dbReference type="Pfam" id="PF03099">
    <property type="entry name" value="BPL_LplA_LipB"/>
    <property type="match status" value="1"/>
</dbReference>
<feature type="compositionally biased region" description="Polar residues" evidence="7">
    <location>
        <begin position="1271"/>
        <end position="1281"/>
    </location>
</feature>
<keyword evidence="3 6" id="KW-0479">Metal-binding</keyword>
<feature type="region of interest" description="Disordered" evidence="7">
    <location>
        <begin position="218"/>
        <end position="314"/>
    </location>
</feature>
<evidence type="ECO:0000256" key="2">
    <source>
        <dbReference type="ARBA" id="ARBA00022598"/>
    </source>
</evidence>
<dbReference type="Gene3D" id="3.30.930.10">
    <property type="entry name" value="Bira Bifunctional Protein, Domain 2"/>
    <property type="match status" value="1"/>
</dbReference>
<dbReference type="PANTHER" id="PTHR12835:SF5">
    <property type="entry name" value="BIOTIN--PROTEIN LIGASE"/>
    <property type="match status" value="1"/>
</dbReference>
<feature type="region of interest" description="Disordered" evidence="7">
    <location>
        <begin position="465"/>
        <end position="503"/>
    </location>
</feature>